<name>A0A1W1I348_9BACT</name>
<organism evidence="1 2">
    <name type="scientific">Nitrospira japonica</name>
    <dbReference type="NCBI Taxonomy" id="1325564"/>
    <lineage>
        <taxon>Bacteria</taxon>
        <taxon>Pseudomonadati</taxon>
        <taxon>Nitrospirota</taxon>
        <taxon>Nitrospiria</taxon>
        <taxon>Nitrospirales</taxon>
        <taxon>Nitrospiraceae</taxon>
        <taxon>Nitrospira</taxon>
    </lineage>
</organism>
<accession>A0A1W1I348</accession>
<gene>
    <name evidence="1" type="ORF">NSJP_1242</name>
</gene>
<protein>
    <recommendedName>
        <fullName evidence="3">HEPN domain-containing protein</fullName>
    </recommendedName>
</protein>
<reference evidence="1 2" key="1">
    <citation type="submission" date="2017-03" db="EMBL/GenBank/DDBJ databases">
        <authorList>
            <person name="Afonso C.L."/>
            <person name="Miller P.J."/>
            <person name="Scott M.A."/>
            <person name="Spackman E."/>
            <person name="Goraichik I."/>
            <person name="Dimitrov K.M."/>
            <person name="Suarez D.L."/>
            <person name="Swayne D.E."/>
        </authorList>
    </citation>
    <scope>NUCLEOTIDE SEQUENCE [LARGE SCALE GENOMIC DNA]</scope>
    <source>
        <strain evidence="1">Genome sequencing of Nitrospira japonica strain NJ11</strain>
    </source>
</reference>
<dbReference type="RefSeq" id="WP_080885953.1">
    <property type="nucleotide sequence ID" value="NZ_LT828648.1"/>
</dbReference>
<dbReference type="OrthoDB" id="7888975at2"/>
<evidence type="ECO:0000313" key="1">
    <source>
        <dbReference type="EMBL" id="SLM47414.1"/>
    </source>
</evidence>
<proteinExistence type="predicted"/>
<evidence type="ECO:0000313" key="2">
    <source>
        <dbReference type="Proteomes" id="UP000192042"/>
    </source>
</evidence>
<keyword evidence="2" id="KW-1185">Reference proteome</keyword>
<sequence length="394" mass="45277">MSLENSNDPFFALTEEGTKWNACIGKQAHPESYMDGYMEAALELVNAVIEQKQYIKRDTLAMPILYNARHALELSLKYIYDAFLKEKLIKTTLNKNHDIRSYWALLLSTKVGDLELTQHIKSLERFVVSLGNIDDDGQELRYATTRDGQKSLKDKALCNLVVIRKSLLELQKIIYDSKYRLEGFVDERQTKTYTKDLSRNDLGTISKMLPPIDRWTDDAFVKTKEEIKEAYGIGSNKFSDAINLIKNHRTMAARLGKEFDLLYLTDHKLKLVVQEWKGLHPPPDLNDLGTDFTNADFEAMIGHAKKVEEVQKNILRFLSGDEIADLETVFYIGREAGFCEFYERQLTLVRNKHKLNTNPAQEVRHLIEKVNFLEEIAKGLTILGKPTLAKNLLL</sequence>
<dbReference type="Proteomes" id="UP000192042">
    <property type="component" value="Chromosome I"/>
</dbReference>
<evidence type="ECO:0008006" key="3">
    <source>
        <dbReference type="Google" id="ProtNLM"/>
    </source>
</evidence>
<dbReference type="KEGG" id="nja:NSJP_1242"/>
<dbReference type="AlphaFoldDB" id="A0A1W1I348"/>
<dbReference type="STRING" id="1325564.NSJP_1242"/>
<dbReference type="EMBL" id="LT828648">
    <property type="protein sequence ID" value="SLM47414.1"/>
    <property type="molecule type" value="Genomic_DNA"/>
</dbReference>